<dbReference type="GO" id="GO:0009446">
    <property type="term" value="P:putrescine biosynthetic process"/>
    <property type="evidence" value="ECO:0007669"/>
    <property type="project" value="InterPro"/>
</dbReference>
<dbReference type="EMBL" id="JACHCC010000002">
    <property type="protein sequence ID" value="MBB6498876.1"/>
    <property type="molecule type" value="Genomic_DNA"/>
</dbReference>
<organism evidence="2 3">
    <name type="scientific">Pedobacter cryoconitis</name>
    <dbReference type="NCBI Taxonomy" id="188932"/>
    <lineage>
        <taxon>Bacteria</taxon>
        <taxon>Pseudomonadati</taxon>
        <taxon>Bacteroidota</taxon>
        <taxon>Sphingobacteriia</taxon>
        <taxon>Sphingobacteriales</taxon>
        <taxon>Sphingobacteriaceae</taxon>
        <taxon>Pedobacter</taxon>
    </lineage>
</organism>
<dbReference type="AlphaFoldDB" id="A0A7X0J0K9"/>
<reference evidence="2 3" key="1">
    <citation type="submission" date="2020-08" db="EMBL/GenBank/DDBJ databases">
        <title>Genomic Encyclopedia of Type Strains, Phase IV (KMG-V): Genome sequencing to study the core and pangenomes of soil and plant-associated prokaryotes.</title>
        <authorList>
            <person name="Whitman W."/>
        </authorList>
    </citation>
    <scope>NUCLEOTIDE SEQUENCE [LARGE SCALE GENOMIC DNA]</scope>
    <source>
        <strain evidence="2 3">M2T3</strain>
    </source>
</reference>
<sequence>MHNLLFFLPVLLTACSKERMPGPDKTPVDTAGSYKSYTMPEESAPHEGTWLQWPHHYQYGVTYRNRLDATWIKLTQALVKNEKVHIIAYDQTEKDRITNLLTSAGVSLSNVDLRIYPTDDVWVRDNGPIYVKDQNGKLFIEDWGFNGWGGKTAYTNCNTIPGKIAADQNIPKIDLNAIMVNEGGSVEIDGKGVLMACKSSVLNENRNPGMTQAQAEAIFTKNLGITKFIWLDGKAGLDITDMHIDGFARFLNSSTIVTMNNEDLLYWQVPESDINTLYHAANKEGGRLQTRENSTYKK</sequence>
<proteinExistence type="predicted"/>
<comment type="caution">
    <text evidence="2">The sequence shown here is derived from an EMBL/GenBank/DDBJ whole genome shotgun (WGS) entry which is preliminary data.</text>
</comment>
<name>A0A7X0J0K9_9SPHI</name>
<dbReference type="PANTHER" id="PTHR31377:SF0">
    <property type="entry name" value="AGMATINE DEIMINASE-RELATED"/>
    <property type="match status" value="1"/>
</dbReference>
<evidence type="ECO:0000256" key="1">
    <source>
        <dbReference type="ARBA" id="ARBA00022801"/>
    </source>
</evidence>
<gene>
    <name evidence="2" type="ORF">HDF25_001013</name>
</gene>
<evidence type="ECO:0000313" key="2">
    <source>
        <dbReference type="EMBL" id="MBB6498876.1"/>
    </source>
</evidence>
<evidence type="ECO:0000313" key="3">
    <source>
        <dbReference type="Proteomes" id="UP000521017"/>
    </source>
</evidence>
<dbReference type="Gene3D" id="3.75.10.10">
    <property type="entry name" value="L-arginine/glycine Amidinotransferase, Chain A"/>
    <property type="match status" value="1"/>
</dbReference>
<accession>A0A7X0J0K9</accession>
<dbReference type="Pfam" id="PF04371">
    <property type="entry name" value="PAD_porph"/>
    <property type="match status" value="1"/>
</dbReference>
<dbReference type="Proteomes" id="UP000521017">
    <property type="component" value="Unassembled WGS sequence"/>
</dbReference>
<dbReference type="RefSeq" id="WP_260409321.1">
    <property type="nucleotide sequence ID" value="NZ_JACHCC010000002.1"/>
</dbReference>
<dbReference type="EC" id="3.5.3.12" evidence="2"/>
<dbReference type="SUPFAM" id="SSF55909">
    <property type="entry name" value="Pentein"/>
    <property type="match status" value="1"/>
</dbReference>
<keyword evidence="1 2" id="KW-0378">Hydrolase</keyword>
<protein>
    <submittedName>
        <fullName evidence="2">Agmatine deiminase</fullName>
        <ecNumber evidence="2">3.5.3.12</ecNumber>
    </submittedName>
</protein>
<dbReference type="InterPro" id="IPR007466">
    <property type="entry name" value="Peptidyl-Arg-deiminase_porph"/>
</dbReference>
<dbReference type="GO" id="GO:0004668">
    <property type="term" value="F:protein-arginine deiminase activity"/>
    <property type="evidence" value="ECO:0007669"/>
    <property type="project" value="InterPro"/>
</dbReference>
<dbReference type="PANTHER" id="PTHR31377">
    <property type="entry name" value="AGMATINE DEIMINASE-RELATED"/>
    <property type="match status" value="1"/>
</dbReference>
<dbReference type="GO" id="GO:0047632">
    <property type="term" value="F:agmatine deiminase activity"/>
    <property type="evidence" value="ECO:0007669"/>
    <property type="project" value="UniProtKB-EC"/>
</dbReference>